<dbReference type="InterPro" id="IPR003594">
    <property type="entry name" value="HATPase_dom"/>
</dbReference>
<feature type="domain" description="Histidine kinase" evidence="3">
    <location>
        <begin position="302"/>
        <end position="409"/>
    </location>
</feature>
<name>A0ABX8RB23_9CLOT</name>
<evidence type="ECO:0000256" key="2">
    <source>
        <dbReference type="SAM" id="Phobius"/>
    </source>
</evidence>
<gene>
    <name evidence="4" type="ORF">KVH43_13080</name>
</gene>
<keyword evidence="2" id="KW-1133">Transmembrane helix</keyword>
<accession>A0ABX8RB23</accession>
<keyword evidence="4" id="KW-0808">Transferase</keyword>
<keyword evidence="2" id="KW-0812">Transmembrane</keyword>
<reference evidence="4" key="1">
    <citation type="submission" date="2021-07" db="EMBL/GenBank/DDBJ databases">
        <title>Complete genome sequence of Crassaminicella sp. 143-21, isolated from a deep-sea hydrothermal vent.</title>
        <authorList>
            <person name="Li X."/>
        </authorList>
    </citation>
    <scope>NUCLEOTIDE SEQUENCE</scope>
    <source>
        <strain evidence="4">143-21</strain>
    </source>
</reference>
<feature type="transmembrane region" description="Helical" evidence="2">
    <location>
        <begin position="51"/>
        <end position="72"/>
    </location>
</feature>
<feature type="transmembrane region" description="Helical" evidence="2">
    <location>
        <begin position="84"/>
        <end position="103"/>
    </location>
</feature>
<keyword evidence="2" id="KW-0472">Membrane</keyword>
<proteinExistence type="predicted"/>
<dbReference type="EMBL" id="CP078093">
    <property type="protein sequence ID" value="QXM06252.1"/>
    <property type="molecule type" value="Genomic_DNA"/>
</dbReference>
<dbReference type="GO" id="GO:0016301">
    <property type="term" value="F:kinase activity"/>
    <property type="evidence" value="ECO:0007669"/>
    <property type="project" value="UniProtKB-KW"/>
</dbReference>
<sequence>MNKIKKHFIFIISVALFGELYFHPFNSLLRFSAGIIMLNLIILIDEDSSPLSVSCLSGIGVFLVRIFIRIFFSSMSFIDSVSLHFPSIIYYIAYGLFMLATNIRKQKNQFITSIIVLAFADIISNIFEILARSQQITPHLIQMTILVGIARSIIAYFIYLLYKKQELFLLTREHQRRYSQLNILISDIQAEMFYLKKSTHDIEEVMRKSYQLYEDYKHDKTLKEKTLDIAREIHEIKKDYYRVLNGFENFLKTFEKNGTMMLSDMLIIIRENTQRYLAENNKSISMHFDFKDDFELKKYYHLFTVLNNLILNAIDACKDHGNIHIQQDSDTSNIIFYVRDNGEGIAEDILPLIFNPGFTMKYDKKTGKPSTGIGLSHVKHIIEEFKGTIEVNSLINKGTTFKVIIPKNSLIGW</sequence>
<dbReference type="PROSITE" id="PS50109">
    <property type="entry name" value="HIS_KIN"/>
    <property type="match status" value="1"/>
</dbReference>
<keyword evidence="5" id="KW-1185">Reference proteome</keyword>
<feature type="transmembrane region" description="Helical" evidence="2">
    <location>
        <begin position="28"/>
        <end position="44"/>
    </location>
</feature>
<feature type="transmembrane region" description="Helical" evidence="2">
    <location>
        <begin position="139"/>
        <end position="162"/>
    </location>
</feature>
<evidence type="ECO:0000313" key="4">
    <source>
        <dbReference type="EMBL" id="QXM06252.1"/>
    </source>
</evidence>
<evidence type="ECO:0000259" key="3">
    <source>
        <dbReference type="PROSITE" id="PS50109"/>
    </source>
</evidence>
<dbReference type="PANTHER" id="PTHR43547">
    <property type="entry name" value="TWO-COMPONENT HISTIDINE KINASE"/>
    <property type="match status" value="1"/>
</dbReference>
<dbReference type="PANTHER" id="PTHR43547:SF2">
    <property type="entry name" value="HYBRID SIGNAL TRANSDUCTION HISTIDINE KINASE C"/>
    <property type="match status" value="1"/>
</dbReference>
<dbReference type="SMART" id="SM00387">
    <property type="entry name" value="HATPase_c"/>
    <property type="match status" value="1"/>
</dbReference>
<evidence type="ECO:0000313" key="5">
    <source>
        <dbReference type="Proteomes" id="UP000886818"/>
    </source>
</evidence>
<dbReference type="CDD" id="cd00075">
    <property type="entry name" value="HATPase"/>
    <property type="match status" value="1"/>
</dbReference>
<protein>
    <submittedName>
        <fullName evidence="4">Sensor histidine kinase</fullName>
    </submittedName>
</protein>
<feature type="transmembrane region" description="Helical" evidence="2">
    <location>
        <begin position="110"/>
        <end position="127"/>
    </location>
</feature>
<dbReference type="InterPro" id="IPR005467">
    <property type="entry name" value="His_kinase_dom"/>
</dbReference>
<dbReference type="Proteomes" id="UP000886818">
    <property type="component" value="Chromosome"/>
</dbReference>
<keyword evidence="4" id="KW-0418">Kinase</keyword>
<evidence type="ECO:0000256" key="1">
    <source>
        <dbReference type="ARBA" id="ARBA00022553"/>
    </source>
</evidence>
<organism evidence="4 5">
    <name type="scientific">Crassaminicella indica</name>
    <dbReference type="NCBI Taxonomy" id="2855394"/>
    <lineage>
        <taxon>Bacteria</taxon>
        <taxon>Bacillati</taxon>
        <taxon>Bacillota</taxon>
        <taxon>Clostridia</taxon>
        <taxon>Eubacteriales</taxon>
        <taxon>Clostridiaceae</taxon>
        <taxon>Crassaminicella</taxon>
    </lineage>
</organism>
<dbReference type="RefSeq" id="WP_218282948.1">
    <property type="nucleotide sequence ID" value="NZ_CP078093.1"/>
</dbReference>
<dbReference type="Pfam" id="PF02518">
    <property type="entry name" value="HATPase_c"/>
    <property type="match status" value="1"/>
</dbReference>
<keyword evidence="1" id="KW-0597">Phosphoprotein</keyword>